<reference evidence="3" key="1">
    <citation type="submission" date="2011-02" db="EMBL/GenBank/DDBJ databases">
        <title>The complete sequence of plasmid2 of Deinococcus proteolyticus DSM 20540.</title>
        <authorList>
            <consortium name="US DOE Joint Genome Institute (JGI-PGF)"/>
            <person name="Lucas S."/>
            <person name="Copeland A."/>
            <person name="Lapidus A."/>
            <person name="Bruce D."/>
            <person name="Goodwin L."/>
            <person name="Pitluck S."/>
            <person name="Kyrpides N."/>
            <person name="Mavromatis K."/>
            <person name="Pagani I."/>
            <person name="Ivanova N."/>
            <person name="Ovchinnikova G."/>
            <person name="Zeytun A."/>
            <person name="Detter J.C."/>
            <person name="Han C."/>
            <person name="Land M."/>
            <person name="Hauser L."/>
            <person name="Markowitz V."/>
            <person name="Cheng J.-F."/>
            <person name="Hugenholtz P."/>
            <person name="Woyke T."/>
            <person name="Wu D."/>
            <person name="Pukall R."/>
            <person name="Steenblock K."/>
            <person name="Brambilla E."/>
            <person name="Klenk H.-P."/>
            <person name="Eisen J.A."/>
        </authorList>
    </citation>
    <scope>NUCLEOTIDE SEQUENCE [LARGE SCALE GENOMIC DNA]</scope>
    <source>
        <strain evidence="3">ATCC 35074 / DSM 20540 / JCM 6276 / NBRC 101906 / NCIMB 13154 / VKM Ac-1939 / CCM 2703 / MRP</strain>
        <plasmid evidence="3">Plasmid pDEIPR02</plasmid>
    </source>
</reference>
<reference evidence="2 3" key="2">
    <citation type="journal article" date="2012" name="Stand. Genomic Sci.">
        <title>Complete genome sequence of the orange-red pigmented, radioresistant Deinococcus proteolyticus type strain (MRP(T)).</title>
        <authorList>
            <person name="Copeland A."/>
            <person name="Zeytun A."/>
            <person name="Yassawong M."/>
            <person name="Nolan M."/>
            <person name="Lucas S."/>
            <person name="Hammon N."/>
            <person name="Deshpande S."/>
            <person name="Cheng J.F."/>
            <person name="Han C."/>
            <person name="Tapia R."/>
            <person name="Goodwin L.A."/>
            <person name="Pitluck S."/>
            <person name="Mavromatis K."/>
            <person name="Liolios K."/>
            <person name="Pagani I."/>
            <person name="Ivanova N."/>
            <person name="Mikhailova N."/>
            <person name="Pati A."/>
            <person name="Chen A."/>
            <person name="Palaniappan K."/>
            <person name="Land M."/>
            <person name="Hauser L."/>
            <person name="Jeffries C.D."/>
            <person name="Brambilla E.M."/>
            <person name="Rohde M."/>
            <person name="Sikorski J."/>
            <person name="Pukall R."/>
            <person name="Goker M."/>
            <person name="Detter J.C."/>
            <person name="Woyke T."/>
            <person name="Bristow J."/>
            <person name="Eisen J.A."/>
            <person name="Markowitz V."/>
            <person name="Hugenholtz P."/>
            <person name="Kyrpides N.C."/>
            <person name="Klenk H.P."/>
            <person name="Lapidus A."/>
        </authorList>
    </citation>
    <scope>NUCLEOTIDE SEQUENCE [LARGE SCALE GENOMIC DNA]</scope>
    <source>
        <strain evidence="3">ATCC 35074 / DSM 20540 / JCM 6276 / NBRC 101906 / NCIMB 13154 / VKM Ac-1939 / CCM 2703 / MRP</strain>
        <plasmid evidence="3">Plasmid pDEIPR02</plasmid>
    </source>
</reference>
<dbReference type="KEGG" id="dpt:Deipr_2346"/>
<evidence type="ECO:0000313" key="3">
    <source>
        <dbReference type="Proteomes" id="UP000007718"/>
    </source>
</evidence>
<proteinExistence type="predicted"/>
<gene>
    <name evidence="2" type="ordered locus">Deipr_2346</name>
</gene>
<evidence type="ECO:0000256" key="1">
    <source>
        <dbReference type="SAM" id="Phobius"/>
    </source>
</evidence>
<evidence type="ECO:0000313" key="2">
    <source>
        <dbReference type="EMBL" id="ADY27470.1"/>
    </source>
</evidence>
<dbReference type="RefSeq" id="WP_013615824.1">
    <property type="nucleotide sequence ID" value="NC_015162.1"/>
</dbReference>
<keyword evidence="2" id="KW-0614">Plasmid</keyword>
<protein>
    <submittedName>
        <fullName evidence="2">Uncharacterized protein</fullName>
    </submittedName>
</protein>
<keyword evidence="1" id="KW-0812">Transmembrane</keyword>
<keyword evidence="1" id="KW-1133">Transmembrane helix</keyword>
<feature type="transmembrane region" description="Helical" evidence="1">
    <location>
        <begin position="28"/>
        <end position="47"/>
    </location>
</feature>
<geneLocation type="plasmid" evidence="2 3">
    <name>pDEIPR02</name>
</geneLocation>
<sequence length="85" mass="8984">MSILLIFLMLVGGYYALTMLIQRDKLSASFAWAACVAALLGLLPSLLPREVVQELSTQSTAAGLISSGISLCLLCISGMSYTVGR</sequence>
<dbReference type="EMBL" id="CP002538">
    <property type="protein sequence ID" value="ADY27470.1"/>
    <property type="molecule type" value="Genomic_DNA"/>
</dbReference>
<dbReference type="HOGENOM" id="CLU_2507171_0_0_0"/>
<accession>F0RQB1</accession>
<dbReference type="AlphaFoldDB" id="F0RQB1"/>
<keyword evidence="3" id="KW-1185">Reference proteome</keyword>
<organism evidence="2 3">
    <name type="scientific">Deinococcus proteolyticus (strain ATCC 35074 / DSM 20540 / JCM 6276 / NBRC 101906 / NCIMB 13154 / VKM Ac-1939 / CCM 2703 / MRP)</name>
    <dbReference type="NCBI Taxonomy" id="693977"/>
    <lineage>
        <taxon>Bacteria</taxon>
        <taxon>Thermotogati</taxon>
        <taxon>Deinococcota</taxon>
        <taxon>Deinococci</taxon>
        <taxon>Deinococcales</taxon>
        <taxon>Deinococcaceae</taxon>
        <taxon>Deinococcus</taxon>
    </lineage>
</organism>
<name>F0RQB1_DEIPM</name>
<keyword evidence="1" id="KW-0472">Membrane</keyword>
<feature type="transmembrane region" description="Helical" evidence="1">
    <location>
        <begin position="59"/>
        <end position="83"/>
    </location>
</feature>
<dbReference type="Proteomes" id="UP000007718">
    <property type="component" value="Plasmid pDEIPR02"/>
</dbReference>